<feature type="transmembrane region" description="Helical" evidence="6">
    <location>
        <begin position="308"/>
        <end position="332"/>
    </location>
</feature>
<evidence type="ECO:0000313" key="8">
    <source>
        <dbReference type="EMBL" id="QCT73120.1"/>
    </source>
</evidence>
<dbReference type="EMBL" id="CP029487">
    <property type="protein sequence ID" value="QCT73120.1"/>
    <property type="molecule type" value="Genomic_DNA"/>
</dbReference>
<dbReference type="InterPro" id="IPR003661">
    <property type="entry name" value="HisK_dim/P_dom"/>
</dbReference>
<dbReference type="PROSITE" id="PS50109">
    <property type="entry name" value="HIS_KIN"/>
    <property type="match status" value="1"/>
</dbReference>
<keyword evidence="4 8" id="KW-0808">Transferase</keyword>
<dbReference type="RefSeq" id="WP_096919021.1">
    <property type="nucleotide sequence ID" value="NZ_CP029487.1"/>
</dbReference>
<feature type="transmembrane region" description="Helical" evidence="6">
    <location>
        <begin position="368"/>
        <end position="388"/>
    </location>
</feature>
<dbReference type="SMART" id="SM00387">
    <property type="entry name" value="HATPase_c"/>
    <property type="match status" value="1"/>
</dbReference>
<dbReference type="SUPFAM" id="SSF55874">
    <property type="entry name" value="ATPase domain of HSP90 chaperone/DNA topoisomerase II/histidine kinase"/>
    <property type="match status" value="1"/>
</dbReference>
<feature type="transmembrane region" description="Helical" evidence="6">
    <location>
        <begin position="344"/>
        <end position="361"/>
    </location>
</feature>
<dbReference type="InterPro" id="IPR036890">
    <property type="entry name" value="HATPase_C_sf"/>
</dbReference>
<dbReference type="KEGG" id="emt:CPZ25_017975"/>
<dbReference type="PRINTS" id="PR00344">
    <property type="entry name" value="BCTRLSENSOR"/>
</dbReference>
<keyword evidence="3" id="KW-0597">Phosphoprotein</keyword>
<protein>
    <recommendedName>
        <fullName evidence="2">histidine kinase</fullName>
        <ecNumber evidence="2">2.7.13.3</ecNumber>
    </recommendedName>
</protein>
<name>A0A4P9CBS0_EUBML</name>
<dbReference type="InterPro" id="IPR036097">
    <property type="entry name" value="HisK_dim/P_sf"/>
</dbReference>
<dbReference type="Proteomes" id="UP000218387">
    <property type="component" value="Chromosome"/>
</dbReference>
<evidence type="ECO:0000256" key="2">
    <source>
        <dbReference type="ARBA" id="ARBA00012438"/>
    </source>
</evidence>
<evidence type="ECO:0000256" key="4">
    <source>
        <dbReference type="ARBA" id="ARBA00022777"/>
    </source>
</evidence>
<evidence type="ECO:0000256" key="5">
    <source>
        <dbReference type="ARBA" id="ARBA00023012"/>
    </source>
</evidence>
<comment type="catalytic activity">
    <reaction evidence="1">
        <text>ATP + protein L-histidine = ADP + protein N-phospho-L-histidine.</text>
        <dbReference type="EC" id="2.7.13.3"/>
    </reaction>
</comment>
<dbReference type="InterPro" id="IPR005467">
    <property type="entry name" value="His_kinase_dom"/>
</dbReference>
<keyword evidence="5" id="KW-0902">Two-component regulatory system</keyword>
<dbReference type="AlphaFoldDB" id="A0A4P9CBS0"/>
<dbReference type="Gene3D" id="1.10.287.130">
    <property type="match status" value="1"/>
</dbReference>
<dbReference type="InterPro" id="IPR004358">
    <property type="entry name" value="Sig_transdc_His_kin-like_C"/>
</dbReference>
<dbReference type="Gene3D" id="3.30.565.10">
    <property type="entry name" value="Histidine kinase-like ATPase, C-terminal domain"/>
    <property type="match status" value="1"/>
</dbReference>
<reference evidence="8 9" key="1">
    <citation type="submission" date="2018-05" db="EMBL/GenBank/DDBJ databases">
        <title>Genome comparison of Eubacterium sp.</title>
        <authorList>
            <person name="Feng Y."/>
            <person name="Sanchez-Andrea I."/>
            <person name="Stams A.J.M."/>
            <person name="De Vos W.M."/>
        </authorList>
    </citation>
    <scope>NUCLEOTIDE SEQUENCE [LARGE SCALE GENOMIC DNA]</scope>
    <source>
        <strain evidence="8 9">YI</strain>
    </source>
</reference>
<feature type="transmembrane region" description="Helical" evidence="6">
    <location>
        <begin position="400"/>
        <end position="420"/>
    </location>
</feature>
<evidence type="ECO:0000256" key="3">
    <source>
        <dbReference type="ARBA" id="ARBA00022553"/>
    </source>
</evidence>
<evidence type="ECO:0000259" key="7">
    <source>
        <dbReference type="PROSITE" id="PS50109"/>
    </source>
</evidence>
<keyword evidence="6" id="KW-0812">Transmembrane</keyword>
<evidence type="ECO:0000256" key="1">
    <source>
        <dbReference type="ARBA" id="ARBA00000085"/>
    </source>
</evidence>
<dbReference type="PANTHER" id="PTHR43547:SF2">
    <property type="entry name" value="HYBRID SIGNAL TRANSDUCTION HISTIDINE KINASE C"/>
    <property type="match status" value="1"/>
</dbReference>
<dbReference type="SUPFAM" id="SSF47384">
    <property type="entry name" value="Homodimeric domain of signal transducing histidine kinase"/>
    <property type="match status" value="1"/>
</dbReference>
<dbReference type="Pfam" id="PF00512">
    <property type="entry name" value="HisKA"/>
    <property type="match status" value="1"/>
</dbReference>
<organism evidence="8 9">
    <name type="scientific">Eubacterium maltosivorans</name>
    <dbReference type="NCBI Taxonomy" id="2041044"/>
    <lineage>
        <taxon>Bacteria</taxon>
        <taxon>Bacillati</taxon>
        <taxon>Bacillota</taxon>
        <taxon>Clostridia</taxon>
        <taxon>Eubacteriales</taxon>
        <taxon>Eubacteriaceae</taxon>
        <taxon>Eubacterium</taxon>
    </lineage>
</organism>
<accession>A0A4P9CBS0</accession>
<dbReference type="GO" id="GO:0000155">
    <property type="term" value="F:phosphorelay sensor kinase activity"/>
    <property type="evidence" value="ECO:0007669"/>
    <property type="project" value="InterPro"/>
</dbReference>
<dbReference type="CDD" id="cd00075">
    <property type="entry name" value="HATPase"/>
    <property type="match status" value="1"/>
</dbReference>
<dbReference type="PANTHER" id="PTHR43547">
    <property type="entry name" value="TWO-COMPONENT HISTIDINE KINASE"/>
    <property type="match status" value="1"/>
</dbReference>
<proteinExistence type="predicted"/>
<gene>
    <name evidence="8" type="ORF">CPZ25_017975</name>
</gene>
<feature type="transmembrane region" description="Helical" evidence="6">
    <location>
        <begin position="7"/>
        <end position="30"/>
    </location>
</feature>
<dbReference type="Pfam" id="PF02518">
    <property type="entry name" value="HATPase_c"/>
    <property type="match status" value="1"/>
</dbReference>
<sequence length="670" mass="75131">MEKKISAITIGLVILILFAALCLALIQWLYQVDNKYTQTAPQAENGILTLTADAFSKDKLFCLVDGWAFYKGKHLNPEDFAGDGSDEPEPSEYVYIGQHPDFSMGVRGSSPYGTCAYRLKIINEGEPVILSMALQEIFSSADIWVNGEKVEALGNTDPQQYEPYIKNTVISFEAGAETDILINTANFSHYYSGIYYPPVLGEAPEISHLIFVNQLFYALLCIASLVIAIFTLVVWMSPGKDRIFFYYGLMTLSFGLHMAYQPLRWLGIPLTESLYALEDCTSYIMLLCVIAISSIISQVNQKSIYRAFILPLAATMCVVSVVVPLLVLPGAPWLIHAYGGFLDFYQLLAFVYLMTAAVLALKRREVKAYFLMAANAVFGISLLVQVTSSNAFEPIYTGWQSEYCSFILVLIFGGMMVFYYRQVLSENKRLTAHLEEEVAVRTRELTTLMNERKKFLSDLAHDLKAPITAIQGFIELVKYGNVQVDDEVQRYLEIINQKSNEVQTKVRSLQEFTSQDEAVMKKEKMDLGRLLDDFYENNRPDAEASGISFSMIKPGKPIEIMGNPELIYRVFENLFYNAMGFTPINGRIVVEVKQEADWVVIRFSDNGAGIPPDVLPKIFDRFYTTRGGNSDSQGLGLFIVRYTIKAHGGTIDAASEMGAGTVFTIRLKTL</sequence>
<dbReference type="CDD" id="cd00082">
    <property type="entry name" value="HisKA"/>
    <property type="match status" value="1"/>
</dbReference>
<feature type="domain" description="Histidine kinase" evidence="7">
    <location>
        <begin position="458"/>
        <end position="670"/>
    </location>
</feature>
<feature type="transmembrane region" description="Helical" evidence="6">
    <location>
        <begin position="215"/>
        <end position="236"/>
    </location>
</feature>
<dbReference type="SMART" id="SM00388">
    <property type="entry name" value="HisKA"/>
    <property type="match status" value="1"/>
</dbReference>
<evidence type="ECO:0000256" key="6">
    <source>
        <dbReference type="SAM" id="Phobius"/>
    </source>
</evidence>
<keyword evidence="4 8" id="KW-0418">Kinase</keyword>
<keyword evidence="6" id="KW-1133">Transmembrane helix</keyword>
<dbReference type="EC" id="2.7.13.3" evidence="2"/>
<keyword evidence="6" id="KW-0472">Membrane</keyword>
<dbReference type="InterPro" id="IPR003594">
    <property type="entry name" value="HATPase_dom"/>
</dbReference>
<feature type="transmembrane region" description="Helical" evidence="6">
    <location>
        <begin position="243"/>
        <end position="260"/>
    </location>
</feature>
<keyword evidence="9" id="KW-1185">Reference proteome</keyword>
<evidence type="ECO:0000313" key="9">
    <source>
        <dbReference type="Proteomes" id="UP000218387"/>
    </source>
</evidence>
<feature type="transmembrane region" description="Helical" evidence="6">
    <location>
        <begin position="280"/>
        <end position="296"/>
    </location>
</feature>